<organism evidence="2 3">
    <name type="scientific">Comamonas aquatica</name>
    <dbReference type="NCBI Taxonomy" id="225991"/>
    <lineage>
        <taxon>Bacteria</taxon>
        <taxon>Pseudomonadati</taxon>
        <taxon>Pseudomonadota</taxon>
        <taxon>Betaproteobacteria</taxon>
        <taxon>Burkholderiales</taxon>
        <taxon>Comamonadaceae</taxon>
        <taxon>Comamonas</taxon>
    </lineage>
</organism>
<dbReference type="EMBL" id="JAOCJW010000041">
    <property type="protein sequence ID" value="MDH2007012.1"/>
    <property type="molecule type" value="Genomic_DNA"/>
</dbReference>
<accession>A0AA42W487</accession>
<evidence type="ECO:0000256" key="1">
    <source>
        <dbReference type="SAM" id="MobiDB-lite"/>
    </source>
</evidence>
<sequence>MRKTLMSCVGTAVLVLVGCSNQTPTCADAQTVSLVKQIYQQQFDKQHKDVGEERQKRVQFTVNDSTVTLENITTDAINTDTGKAMCSAQLTTVFPEDAVNVGAQLEQYMRAIYEPQGAVLDGTKLQGQVTYTVQRTEDTGALQVALTGFMPFMNYFHDIAMSRYARMLSAQEAAKKDKEAQMAAAPFTIQAEMGAETQDAPSEPSPVAALATPTAQQPQLATAEQASASSLAPSQSAAVAHLCSSEETVVFACSTGKKRASLCMAGGNELTYRLAPLDGAPEMVYPVKAAAASTAFKQGTHTSTSGQPLPFVSFDKGSYRYAAYGSTTTEQGILVEQNGKRIADLRCQVDRLSELGTSKLQSLELAQDLRPLMLP</sequence>
<feature type="compositionally biased region" description="Low complexity" evidence="1">
    <location>
        <begin position="208"/>
        <end position="228"/>
    </location>
</feature>
<reference evidence="2" key="1">
    <citation type="submission" date="2022-09" db="EMBL/GenBank/DDBJ databases">
        <title>Intensive care unit water sources are persistently colonized with multi-drug resistant bacteria and are the site of extensive horizontal gene transfer of antibiotic resistance genes.</title>
        <authorList>
            <person name="Diorio-Toth L."/>
        </authorList>
    </citation>
    <scope>NUCLEOTIDE SEQUENCE</scope>
    <source>
        <strain evidence="2">GD03686</strain>
    </source>
</reference>
<proteinExistence type="predicted"/>
<evidence type="ECO:0000313" key="3">
    <source>
        <dbReference type="Proteomes" id="UP001161294"/>
    </source>
</evidence>
<dbReference type="AlphaFoldDB" id="A0AA42W487"/>
<evidence type="ECO:0008006" key="4">
    <source>
        <dbReference type="Google" id="ProtNLM"/>
    </source>
</evidence>
<dbReference type="RefSeq" id="WP_279851525.1">
    <property type="nucleotide sequence ID" value="NZ_JAOCIA010000042.1"/>
</dbReference>
<dbReference type="Proteomes" id="UP001161294">
    <property type="component" value="Unassembled WGS sequence"/>
</dbReference>
<gene>
    <name evidence="2" type="ORF">N5J23_15960</name>
</gene>
<evidence type="ECO:0000313" key="2">
    <source>
        <dbReference type="EMBL" id="MDH2007012.1"/>
    </source>
</evidence>
<name>A0AA42W487_9BURK</name>
<dbReference type="PROSITE" id="PS51257">
    <property type="entry name" value="PROKAR_LIPOPROTEIN"/>
    <property type="match status" value="1"/>
</dbReference>
<protein>
    <recommendedName>
        <fullName evidence="4">Lipoprotein</fullName>
    </recommendedName>
</protein>
<comment type="caution">
    <text evidence="2">The sequence shown here is derived from an EMBL/GenBank/DDBJ whole genome shotgun (WGS) entry which is preliminary data.</text>
</comment>
<feature type="region of interest" description="Disordered" evidence="1">
    <location>
        <begin position="195"/>
        <end position="228"/>
    </location>
</feature>